<keyword evidence="4" id="KW-0449">Lipoprotein</keyword>
<dbReference type="GO" id="GO:0009834">
    <property type="term" value="P:plant-type secondary cell wall biogenesis"/>
    <property type="evidence" value="ECO:0007669"/>
    <property type="project" value="UniProtKB-ARBA"/>
</dbReference>
<proteinExistence type="inferred from homology"/>
<dbReference type="Gramene" id="OPUNC05G23420.1">
    <property type="protein sequence ID" value="OPUNC05G23420.1"/>
    <property type="gene ID" value="OPUNC05G23420"/>
</dbReference>
<dbReference type="SMART" id="SM00554">
    <property type="entry name" value="FAS1"/>
    <property type="match status" value="2"/>
</dbReference>
<evidence type="ECO:0000256" key="3">
    <source>
        <dbReference type="ARBA" id="ARBA00022475"/>
    </source>
</evidence>
<dbReference type="eggNOG" id="ENOG502RYSW">
    <property type="taxonomic scope" value="Eukaryota"/>
</dbReference>
<evidence type="ECO:0000256" key="1">
    <source>
        <dbReference type="ARBA" id="ARBA00004609"/>
    </source>
</evidence>
<feature type="region of interest" description="Disordered" evidence="10">
    <location>
        <begin position="476"/>
        <end position="518"/>
    </location>
</feature>
<sequence>MAMVAKRFLVAAALCLALAAVPAAMGQAAAPAPKAAAAGPPNVTAILEKGGSYTTFIRLMKSTQQDTQLNSQLNGTSTGFTVFAPTDGAFSSLKPGTLNSLSAQDQVSLVQAHIVPKYYSMDAFDTASNPVRTQASGGDGPYTLNITATSTNQVNVSTGVVDTTLGTALRAEQPLAVYSVDKVLLPYALFGPKPPPSPPPAPSKKPAKGDASASAEAPAGSADHPAGAAPAAARAAGWGMAALVAAACLFSQIAASTDRPRHRAHPPPHPHPPMASTRLLLLATLLATAAVMAASQKNTKPKATPATPASPGPAAAAADGPAPTNVTAVLEKSGKYTTFLRLLHESRVDTQINSQLMDSYNGLTMFAPTDAAFAALKPGTLNSLSSQDQIQLMLYCVLPRFYSLSMLTTLGGPVNTQASGADGPYKYKIKPSNNNVNISTGVNWALLSTVVSKDFPLAVYSVDKVPLPYELFGPKPPTPAPAPAPAPSKSKTKKHKKSAGIAEPPVADDASADDTTKKAAASATGVSRWVAAAGVLGGAILAAL</sequence>
<keyword evidence="3" id="KW-1003">Cell membrane</keyword>
<comment type="subcellular location">
    <subcellularLocation>
        <location evidence="1">Cell membrane</location>
        <topology evidence="1">Lipid-anchor</topology>
        <topology evidence="1">GPI-anchor</topology>
    </subcellularLocation>
</comment>
<evidence type="ECO:0000256" key="9">
    <source>
        <dbReference type="ARBA" id="ARBA00024686"/>
    </source>
</evidence>
<comment type="function">
    <text evidence="9">May be a cell surface adhesion protein.</text>
</comment>
<dbReference type="OMA" id="NTEDYPM"/>
<reference evidence="13" key="2">
    <citation type="submission" date="2018-05" db="EMBL/GenBank/DDBJ databases">
        <title>OpunRS2 (Oryza punctata Reference Sequence Version 2).</title>
        <authorList>
            <person name="Zhang J."/>
            <person name="Kudrna D."/>
            <person name="Lee S."/>
            <person name="Talag J."/>
            <person name="Welchert J."/>
            <person name="Wing R.A."/>
        </authorList>
    </citation>
    <scope>NUCLEOTIDE SEQUENCE [LARGE SCALE GENOMIC DNA]</scope>
</reference>
<feature type="signal peptide" evidence="11">
    <location>
        <begin position="1"/>
        <end position="19"/>
    </location>
</feature>
<dbReference type="HOGENOM" id="CLU_540112_0_0_1"/>
<dbReference type="Pfam" id="PF02469">
    <property type="entry name" value="Fasciclin"/>
    <property type="match status" value="2"/>
</dbReference>
<protein>
    <recommendedName>
        <fullName evidence="12">FAS1 domain-containing protein</fullName>
    </recommendedName>
</protein>
<feature type="domain" description="FAS1" evidence="12">
    <location>
        <begin position="40"/>
        <end position="184"/>
    </location>
</feature>
<comment type="similarity">
    <text evidence="2">Belongs to the fasciclin-like AGP family.</text>
</comment>
<evidence type="ECO:0000256" key="6">
    <source>
        <dbReference type="ARBA" id="ARBA00022974"/>
    </source>
</evidence>
<dbReference type="InterPro" id="IPR045003">
    <property type="entry name" value="FLA_A"/>
</dbReference>
<evidence type="ECO:0000256" key="10">
    <source>
        <dbReference type="SAM" id="MobiDB-lite"/>
    </source>
</evidence>
<dbReference type="EnsemblPlants" id="OPUNC05G23420.1">
    <property type="protein sequence ID" value="OPUNC05G23420.1"/>
    <property type="gene ID" value="OPUNC05G23420"/>
</dbReference>
<dbReference type="SUPFAM" id="SSF82153">
    <property type="entry name" value="FAS1 domain"/>
    <property type="match status" value="2"/>
</dbReference>
<dbReference type="STRING" id="4537.A0A0E0L5R6"/>
<name>A0A0E0L5R6_ORYPU</name>
<evidence type="ECO:0000313" key="14">
    <source>
        <dbReference type="Proteomes" id="UP000026962"/>
    </source>
</evidence>
<organism evidence="13">
    <name type="scientific">Oryza punctata</name>
    <name type="common">Red rice</name>
    <dbReference type="NCBI Taxonomy" id="4537"/>
    <lineage>
        <taxon>Eukaryota</taxon>
        <taxon>Viridiplantae</taxon>
        <taxon>Streptophyta</taxon>
        <taxon>Embryophyta</taxon>
        <taxon>Tracheophyta</taxon>
        <taxon>Spermatophyta</taxon>
        <taxon>Magnoliopsida</taxon>
        <taxon>Liliopsida</taxon>
        <taxon>Poales</taxon>
        <taxon>Poaceae</taxon>
        <taxon>BOP clade</taxon>
        <taxon>Oryzoideae</taxon>
        <taxon>Oryzeae</taxon>
        <taxon>Oryzinae</taxon>
        <taxon>Oryza</taxon>
    </lineage>
</organism>
<feature type="compositionally biased region" description="Low complexity" evidence="10">
    <location>
        <begin position="301"/>
        <end position="321"/>
    </location>
</feature>
<reference evidence="13" key="1">
    <citation type="submission" date="2015-04" db="UniProtKB">
        <authorList>
            <consortium name="EnsemblPlants"/>
        </authorList>
    </citation>
    <scope>IDENTIFICATION</scope>
</reference>
<dbReference type="GO" id="GO:0098552">
    <property type="term" value="C:side of membrane"/>
    <property type="evidence" value="ECO:0007669"/>
    <property type="project" value="UniProtKB-KW"/>
</dbReference>
<keyword evidence="5 11" id="KW-0732">Signal</keyword>
<feature type="chain" id="PRO_5002366097" description="FAS1 domain-containing protein" evidence="11">
    <location>
        <begin position="20"/>
        <end position="544"/>
    </location>
</feature>
<feature type="domain" description="FAS1" evidence="12">
    <location>
        <begin position="323"/>
        <end position="466"/>
    </location>
</feature>
<dbReference type="PANTHER" id="PTHR32077:SF33">
    <property type="entry name" value="OS05G0563550 PROTEIN"/>
    <property type="match status" value="1"/>
</dbReference>
<keyword evidence="4" id="KW-0336">GPI-anchor</keyword>
<evidence type="ECO:0000256" key="5">
    <source>
        <dbReference type="ARBA" id="ARBA00022729"/>
    </source>
</evidence>
<evidence type="ECO:0000256" key="8">
    <source>
        <dbReference type="ARBA" id="ARBA00023180"/>
    </source>
</evidence>
<evidence type="ECO:0000256" key="7">
    <source>
        <dbReference type="ARBA" id="ARBA00023136"/>
    </source>
</evidence>
<feature type="compositionally biased region" description="Pro residues" evidence="10">
    <location>
        <begin position="476"/>
        <end position="486"/>
    </location>
</feature>
<dbReference type="InterPro" id="IPR000782">
    <property type="entry name" value="FAS1_domain"/>
</dbReference>
<dbReference type="FunFam" id="2.30.180.10:FF:000006">
    <property type="entry name" value="Fasciclin-like arabinogalactan protein 11"/>
    <property type="match status" value="2"/>
</dbReference>
<feature type="compositionally biased region" description="Pro residues" evidence="10">
    <location>
        <begin position="194"/>
        <end position="203"/>
    </location>
</feature>
<dbReference type="InterPro" id="IPR036378">
    <property type="entry name" value="FAS1_dom_sf"/>
</dbReference>
<evidence type="ECO:0000256" key="2">
    <source>
        <dbReference type="ARBA" id="ARBA00007843"/>
    </source>
</evidence>
<accession>A0A0E0L5R6</accession>
<keyword evidence="6" id="KW-0654">Proteoglycan</keyword>
<keyword evidence="7" id="KW-0472">Membrane</keyword>
<dbReference type="Gene3D" id="2.30.180.10">
    <property type="entry name" value="FAS1 domain"/>
    <property type="match status" value="2"/>
</dbReference>
<feature type="region of interest" description="Disordered" evidence="10">
    <location>
        <begin position="296"/>
        <end position="321"/>
    </location>
</feature>
<evidence type="ECO:0000256" key="11">
    <source>
        <dbReference type="SAM" id="SignalP"/>
    </source>
</evidence>
<dbReference type="GO" id="GO:0005886">
    <property type="term" value="C:plasma membrane"/>
    <property type="evidence" value="ECO:0007669"/>
    <property type="project" value="UniProtKB-SubCell"/>
</dbReference>
<evidence type="ECO:0000259" key="12">
    <source>
        <dbReference type="PROSITE" id="PS50213"/>
    </source>
</evidence>
<keyword evidence="8" id="KW-0325">Glycoprotein</keyword>
<dbReference type="AlphaFoldDB" id="A0A0E0L5R6"/>
<dbReference type="PROSITE" id="PS50213">
    <property type="entry name" value="FAS1"/>
    <property type="match status" value="2"/>
</dbReference>
<evidence type="ECO:0000313" key="13">
    <source>
        <dbReference type="EnsemblPlants" id="OPUNC05G23420.1"/>
    </source>
</evidence>
<dbReference type="PANTHER" id="PTHR32077">
    <property type="entry name" value="FASCICLIN-LIKE ARABINOGALACTAN PROTEIN"/>
    <property type="match status" value="1"/>
</dbReference>
<keyword evidence="14" id="KW-1185">Reference proteome</keyword>
<evidence type="ECO:0000256" key="4">
    <source>
        <dbReference type="ARBA" id="ARBA00022622"/>
    </source>
</evidence>
<dbReference type="Proteomes" id="UP000026962">
    <property type="component" value="Chromosome 5"/>
</dbReference>
<feature type="region of interest" description="Disordered" evidence="10">
    <location>
        <begin position="194"/>
        <end position="227"/>
    </location>
</feature>
<feature type="compositionally biased region" description="Low complexity" evidence="10">
    <location>
        <begin position="209"/>
        <end position="227"/>
    </location>
</feature>